<protein>
    <recommendedName>
        <fullName evidence="3">YcaO domain-containing protein</fullName>
    </recommendedName>
</protein>
<dbReference type="EMBL" id="AP026978">
    <property type="protein sequence ID" value="BDU00857.1"/>
    <property type="molecule type" value="Genomic_DNA"/>
</dbReference>
<evidence type="ECO:0000313" key="1">
    <source>
        <dbReference type="EMBL" id="BDU00857.1"/>
    </source>
</evidence>
<evidence type="ECO:0000313" key="2">
    <source>
        <dbReference type="Proteomes" id="UP001317870"/>
    </source>
</evidence>
<proteinExistence type="predicted"/>
<sequence length="599" mass="63639">MLRLRRNAFYTAADDRLAVLSHRGFVTRTVPDAEGWMTLLAPLLDGHNTLRDITQPFPQQHRCFAEKLISLLVDLGVVQQKSADDPYPDDPEADLIGYSVADPTAALAVLRGAPTVVIGTSPLAEAAAAALRDSDIETTCIDPAALETVQFSACNAVACLAITDVGRIAAVEQWCLRRNAPLVLAALGQSSVWIAPPGVTFTEVRPRLDAIDSAAPLADYAAAALAAVAAYLARTLIQCATTIDDGSTDRRLARIDTETLATTTHRYLPFRRTPRPPDPESFLRRLATARSTASLQDADFARRAVGITDDRVGVISTVSEGPYAQLPLRVAESVVADPAGEIQTKIRAFGVGKNTASARLSAARAALRTSAALAAPRDGSVFGYSLDDRTPVAMSAATAFEIAAMKTTYGLPVGTAYGDSLDQAVLAGLLDHCRSITVSTVRGRAGYLFPEIDAAAFVGALGRYCLSALEAMRVTVQLFALTEVLGAPVVAVLVDGVTLAYGCGVDLAGAVEDGIITATVCQQSLYHDEPDYRPAPVPELPTSVRGTRGEPPRAAVRQGELVRSLHARGYTSSFVLLDDDPWISAIMPHVVRVIVRKRS</sequence>
<gene>
    <name evidence="1" type="ORF">IFM12276_38850</name>
</gene>
<accession>A0ABN6U6G3</accession>
<evidence type="ECO:0008006" key="3">
    <source>
        <dbReference type="Google" id="ProtNLM"/>
    </source>
</evidence>
<reference evidence="1 2" key="1">
    <citation type="submission" date="2022-11" db="EMBL/GenBank/DDBJ databases">
        <title>Genome Sequencing of Nocardia sp. ON39_IFM12276 and assembly.</title>
        <authorList>
            <person name="Shimojima M."/>
            <person name="Toyokawa M."/>
            <person name="Uesaka K."/>
        </authorList>
    </citation>
    <scope>NUCLEOTIDE SEQUENCE [LARGE SCALE GENOMIC DNA]</scope>
    <source>
        <strain evidence="1 2">IFM 12276</strain>
    </source>
</reference>
<name>A0ABN6U6G3_9NOCA</name>
<keyword evidence="2" id="KW-1185">Reference proteome</keyword>
<dbReference type="Proteomes" id="UP001317870">
    <property type="component" value="Chromosome"/>
</dbReference>
<organism evidence="1 2">
    <name type="scientific">Nocardia sputorum</name>
    <dbReference type="NCBI Taxonomy" id="2984338"/>
    <lineage>
        <taxon>Bacteria</taxon>
        <taxon>Bacillati</taxon>
        <taxon>Actinomycetota</taxon>
        <taxon>Actinomycetes</taxon>
        <taxon>Mycobacteriales</taxon>
        <taxon>Nocardiaceae</taxon>
        <taxon>Nocardia</taxon>
    </lineage>
</organism>